<keyword evidence="2" id="KW-1185">Reference proteome</keyword>
<proteinExistence type="predicted"/>
<protein>
    <submittedName>
        <fullName evidence="1">Uncharacterized protein</fullName>
    </submittedName>
</protein>
<dbReference type="EMBL" id="LOMY01000187">
    <property type="protein sequence ID" value="OCQ50867.1"/>
    <property type="molecule type" value="Genomic_DNA"/>
</dbReference>
<comment type="caution">
    <text evidence="1">The sequence shown here is derived from an EMBL/GenBank/DDBJ whole genome shotgun (WGS) entry which is preliminary data.</text>
</comment>
<organism evidence="1 2">
    <name type="scientific">Photorhabdus australis subsp. thailandensis</name>
    <dbReference type="NCBI Taxonomy" id="2805096"/>
    <lineage>
        <taxon>Bacteria</taxon>
        <taxon>Pseudomonadati</taxon>
        <taxon>Pseudomonadota</taxon>
        <taxon>Gammaproteobacteria</taxon>
        <taxon>Enterobacterales</taxon>
        <taxon>Morganellaceae</taxon>
        <taxon>Photorhabdus</taxon>
    </lineage>
</organism>
<reference evidence="1 2" key="1">
    <citation type="submission" date="2015-12" db="EMBL/GenBank/DDBJ databases">
        <title>Genome comparisons provide insights into the role of secondary metabolites in the pathogenic phase of the Photorhabdus life cycle.</title>
        <authorList>
            <person name="Tobias N.J."/>
            <person name="Mishra B."/>
            <person name="Gupta D.K."/>
            <person name="Thines M."/>
            <person name="Stinear T.P."/>
            <person name="Bode H.B."/>
        </authorList>
    </citation>
    <scope>NUCLEOTIDE SEQUENCE [LARGE SCALE GENOMIC DNA]</scope>
    <source>
        <strain evidence="1 2">PB68.1</strain>
    </source>
</reference>
<name>A0A1C0TYX0_9GAMM</name>
<gene>
    <name evidence="1" type="ORF">Ppb6_03965</name>
</gene>
<accession>A0A1C0TYX0</accession>
<dbReference type="Proteomes" id="UP000093476">
    <property type="component" value="Unassembled WGS sequence"/>
</dbReference>
<dbReference type="AlphaFoldDB" id="A0A1C0TYX0"/>
<sequence length="50" mass="5512">MNIIGISANFHDSSCASLPIFEMAAREFSLIKASNDLFTGQAIETIYIFI</sequence>
<evidence type="ECO:0000313" key="1">
    <source>
        <dbReference type="EMBL" id="OCQ50867.1"/>
    </source>
</evidence>
<evidence type="ECO:0000313" key="2">
    <source>
        <dbReference type="Proteomes" id="UP000093476"/>
    </source>
</evidence>